<organism evidence="2">
    <name type="scientific">bioreactor metagenome</name>
    <dbReference type="NCBI Taxonomy" id="1076179"/>
    <lineage>
        <taxon>unclassified sequences</taxon>
        <taxon>metagenomes</taxon>
        <taxon>ecological metagenomes</taxon>
    </lineage>
</organism>
<gene>
    <name evidence="2" type="ORF">SDC9_198341</name>
</gene>
<dbReference type="Gene3D" id="3.30.460.40">
    <property type="match status" value="1"/>
</dbReference>
<dbReference type="AlphaFoldDB" id="A0A645IHD6"/>
<evidence type="ECO:0000313" key="2">
    <source>
        <dbReference type="EMBL" id="MPN50708.1"/>
    </source>
</evidence>
<accession>A0A645IHD6</accession>
<protein>
    <recommendedName>
        <fullName evidence="1">DUF6036 domain-containing protein</fullName>
    </recommendedName>
</protein>
<evidence type="ECO:0000259" key="1">
    <source>
        <dbReference type="Pfam" id="PF19502"/>
    </source>
</evidence>
<name>A0A645IHD6_9ZZZZ</name>
<dbReference type="SUPFAM" id="SSF81301">
    <property type="entry name" value="Nucleotidyltransferase"/>
    <property type="match status" value="1"/>
</dbReference>
<feature type="domain" description="DUF6036" evidence="1">
    <location>
        <begin position="9"/>
        <end position="138"/>
    </location>
</feature>
<dbReference type="EMBL" id="VSSQ01115134">
    <property type="protein sequence ID" value="MPN50708.1"/>
    <property type="molecule type" value="Genomic_DNA"/>
</dbReference>
<proteinExistence type="predicted"/>
<dbReference type="InterPro" id="IPR045792">
    <property type="entry name" value="DUF6036"/>
</dbReference>
<sequence>MEAILKKLNDADVRYVVIGGQAMLQEGMPRFTLDWDIFIPPFDKENFAKLNSALSSELDMEVEPLNPQTGEGFVQTFQTVYGIVQFHLSPPGLDKFSEVETRSVVHDVSGIPVKYLCLDDLLRSKTAASRDKDSDDILFLKMKKDSR</sequence>
<reference evidence="2" key="1">
    <citation type="submission" date="2019-08" db="EMBL/GenBank/DDBJ databases">
        <authorList>
            <person name="Kucharzyk K."/>
            <person name="Murdoch R.W."/>
            <person name="Higgins S."/>
            <person name="Loffler F."/>
        </authorList>
    </citation>
    <scope>NUCLEOTIDE SEQUENCE</scope>
</reference>
<comment type="caution">
    <text evidence="2">The sequence shown here is derived from an EMBL/GenBank/DDBJ whole genome shotgun (WGS) entry which is preliminary data.</text>
</comment>
<dbReference type="Pfam" id="PF19502">
    <property type="entry name" value="DUF6036"/>
    <property type="match status" value="1"/>
</dbReference>
<dbReference type="InterPro" id="IPR043519">
    <property type="entry name" value="NT_sf"/>
</dbReference>